<evidence type="ECO:0000313" key="3">
    <source>
        <dbReference type="Proteomes" id="UP001500957"/>
    </source>
</evidence>
<evidence type="ECO:0000313" key="2">
    <source>
        <dbReference type="EMBL" id="GAA0604698.1"/>
    </source>
</evidence>
<dbReference type="SUPFAM" id="SSF55909">
    <property type="entry name" value="Pentein"/>
    <property type="match status" value="1"/>
</dbReference>
<dbReference type="NCBIfam" id="NF045659">
    <property type="entry name" value="DiMArgaseDdahMtb"/>
    <property type="match status" value="1"/>
</dbReference>
<comment type="caution">
    <text evidence="2">The sequence shown here is derived from an EMBL/GenBank/DDBJ whole genome shotgun (WGS) entry which is preliminary data.</text>
</comment>
<keyword evidence="3" id="KW-1185">Reference proteome</keyword>
<dbReference type="Pfam" id="PF19420">
    <property type="entry name" value="DDAH_eukar"/>
    <property type="match status" value="1"/>
</dbReference>
<dbReference type="Gene3D" id="3.75.10.10">
    <property type="entry name" value="L-arginine/glycine Amidinotransferase, Chain A"/>
    <property type="match status" value="1"/>
</dbReference>
<proteinExistence type="predicted"/>
<gene>
    <name evidence="2" type="ORF">GCM10009547_03190</name>
</gene>
<sequence length="299" mass="32000">MPHVTGTPAIPAPASGATTGPATVTTLPGVRVARPRHYLMCRPTHFEVTYAINPWMDPTGEPVDTDLAMRQWEGLRDAYRALGHTVDVIEGVPGLPDMVFAANGALVVDGKVLGASFLAAERQPEGPAYLEWLRATGMFSDFGSTSTVNEGEGDFLDLDTVLLAGTGFRTSRMAHGEAQEFFGKPVISLQLVDPSYYHLDTAIAVLGDHDIAYYPGAFSPGSNAVLRRMFPDAITVDADEAATFAMNSVSDGKHVVVPVESVRFAAALRERGYDPVPVELSEFKKSGGGPKCCTLELRS</sequence>
<feature type="region of interest" description="Disordered" evidence="1">
    <location>
        <begin position="1"/>
        <end position="22"/>
    </location>
</feature>
<dbReference type="EMBL" id="BAAAHE010000004">
    <property type="protein sequence ID" value="GAA0604698.1"/>
    <property type="molecule type" value="Genomic_DNA"/>
</dbReference>
<accession>A0ABN1G679</accession>
<evidence type="ECO:0000256" key="1">
    <source>
        <dbReference type="SAM" id="MobiDB-lite"/>
    </source>
</evidence>
<name>A0ABN1G679_9ACTN</name>
<dbReference type="Proteomes" id="UP001500957">
    <property type="component" value="Unassembled WGS sequence"/>
</dbReference>
<reference evidence="2 3" key="1">
    <citation type="journal article" date="2019" name="Int. J. Syst. Evol. Microbiol.">
        <title>The Global Catalogue of Microorganisms (GCM) 10K type strain sequencing project: providing services to taxonomists for standard genome sequencing and annotation.</title>
        <authorList>
            <consortium name="The Broad Institute Genomics Platform"/>
            <consortium name="The Broad Institute Genome Sequencing Center for Infectious Disease"/>
            <person name="Wu L."/>
            <person name="Ma J."/>
        </authorList>
    </citation>
    <scope>NUCLEOTIDE SEQUENCE [LARGE SCALE GENOMIC DNA]</scope>
    <source>
        <strain evidence="2 3">JCM 10671</strain>
    </source>
</reference>
<organism evidence="2 3">
    <name type="scientific">Sporichthya brevicatena</name>
    <dbReference type="NCBI Taxonomy" id="171442"/>
    <lineage>
        <taxon>Bacteria</taxon>
        <taxon>Bacillati</taxon>
        <taxon>Actinomycetota</taxon>
        <taxon>Actinomycetes</taxon>
        <taxon>Sporichthyales</taxon>
        <taxon>Sporichthyaceae</taxon>
        <taxon>Sporichthya</taxon>
    </lineage>
</organism>
<protein>
    <submittedName>
        <fullName evidence="2">Amidinotransferase</fullName>
    </submittedName>
</protein>